<keyword evidence="2" id="KW-1185">Reference proteome</keyword>
<organism evidence="1 2">
    <name type="scientific">Amycolatopsis saalfeldensis</name>
    <dbReference type="NCBI Taxonomy" id="394193"/>
    <lineage>
        <taxon>Bacteria</taxon>
        <taxon>Bacillati</taxon>
        <taxon>Actinomycetota</taxon>
        <taxon>Actinomycetes</taxon>
        <taxon>Pseudonocardiales</taxon>
        <taxon>Pseudonocardiaceae</taxon>
        <taxon>Amycolatopsis</taxon>
    </lineage>
</organism>
<gene>
    <name evidence="1" type="ORF">SAMN04489732_113186</name>
</gene>
<evidence type="ECO:0000313" key="1">
    <source>
        <dbReference type="EMBL" id="SEP49739.1"/>
    </source>
</evidence>
<proteinExistence type="predicted"/>
<dbReference type="EMBL" id="FOEF01000013">
    <property type="protein sequence ID" value="SEP49739.1"/>
    <property type="molecule type" value="Genomic_DNA"/>
</dbReference>
<accession>A0A1H8YC75</accession>
<dbReference type="Proteomes" id="UP000198582">
    <property type="component" value="Unassembled WGS sequence"/>
</dbReference>
<name>A0A1H8YC75_9PSEU</name>
<protein>
    <submittedName>
        <fullName evidence="1">Uncharacterized protein</fullName>
    </submittedName>
</protein>
<sequence length="133" mass="14565">MKVLQRRTGVSTQLFDKPMAQLLIVVQGVDAAAAAIQGEHKLSGDALIPWIRVTQVGQAGHRYRVLALAESRVDQIKLGGVMLTFERRALCDQPWGVQGRERLSVPQLTCPMQQLRSALVIPGAAGFLHKTVE</sequence>
<dbReference type="AlphaFoldDB" id="A0A1H8YC75"/>
<evidence type="ECO:0000313" key="2">
    <source>
        <dbReference type="Proteomes" id="UP000198582"/>
    </source>
</evidence>
<reference evidence="1 2" key="1">
    <citation type="submission" date="2016-10" db="EMBL/GenBank/DDBJ databases">
        <authorList>
            <person name="de Groot N.N."/>
        </authorList>
    </citation>
    <scope>NUCLEOTIDE SEQUENCE [LARGE SCALE GENOMIC DNA]</scope>
    <source>
        <strain evidence="1 2">DSM 44993</strain>
    </source>
</reference>